<dbReference type="GO" id="GO:0042597">
    <property type="term" value="C:periplasmic space"/>
    <property type="evidence" value="ECO:0007669"/>
    <property type="project" value="InterPro"/>
</dbReference>
<name>A0A1V4H6R7_9BACL</name>
<gene>
    <name evidence="2" type="ORF">BC351_13900</name>
</gene>
<organism evidence="2 3">
    <name type="scientific">Paenibacillus ferrarius</name>
    <dbReference type="NCBI Taxonomy" id="1469647"/>
    <lineage>
        <taxon>Bacteria</taxon>
        <taxon>Bacillati</taxon>
        <taxon>Bacillota</taxon>
        <taxon>Bacilli</taxon>
        <taxon>Bacillales</taxon>
        <taxon>Paenibacillaceae</taxon>
        <taxon>Paenibacillus</taxon>
    </lineage>
</organism>
<dbReference type="STRING" id="1469647.BC351_13900"/>
<accession>A0A1V4H6R7</accession>
<dbReference type="SUPFAM" id="SSF49785">
    <property type="entry name" value="Galactose-binding domain-like"/>
    <property type="match status" value="4"/>
</dbReference>
<dbReference type="Pfam" id="PF08329">
    <property type="entry name" value="ChitinaseA_N"/>
    <property type="match status" value="1"/>
</dbReference>
<protein>
    <recommendedName>
        <fullName evidence="1">Chitinase A N-terminal domain-containing protein</fullName>
    </recommendedName>
</protein>
<sequence length="2167" mass="234507">MKSKTAFLFENLRKRLLAVVSATSIMMSLVPIGSVSADTIGTSNLVQINETVSNGFTHPGIGFTKAILENARDQVMAQKEPWYSGYLSMANSDAASKTVTSSNQSSADPNKPGTDAFDCQCFEPKFISDGLKAYTQAMMYYFTGDETYRANALHIIRIWEQMDPAKYKFYTDGQIHAAIPANRMISAAEILRYTSYQNPANAWTDQDTTLFTNNLIVPLTETLFHSPDYFMNQFNYPLFGAMAGYIFTDNRDRYNESVEWFTVNKTAKDQGFNGSVKRLFRIVDRNDATGEPVTPHLQHMEMGRDQAHAGGDVTNFGLLARQLTAQGTKVDPIEGTPSTNADAVGPYEFLNDRILAGADYYWQFMLGYDTPWTPVAYAISPDGTIRDTYNTLSGGYRGRFVNNNIWYLFYYYKYIKGVDIAAKAPYFYEAFTKRLPQDVGKWNNVDGGGDEWLYYPAAAAADAATYTEKTPPVGLVKLADRATILNNNTSILQEGNTSFIRLGATPEGTTTVVTHGALTENRIGIKVRTNGVTVLEVRGNPEEAKWPLLAQITLPDTKGQWQYVTLNQVSWDTIYYLTVKGPAGTTVDMEHILKAADQQLTPPAFNAGNSDLNLYTYIGSPLHLDFSATDANSTDVVSYELQNNPSGPEINNNTGAFSWHPAQAGDVSFVVVASDATTVATKNVTIHVANDRASAVQAAIALYDSNAIYSSASLAAYQAEYAKTISQINDASDEAFNQQLQSLRSVVLGLDLVTQLRADGSMHYSGKVFWSSWGSDIKNMDDLDNSTGSSLSTALGSPPHLYHIVDFGPEYKVSAYKFGFFSNIFTDRVANSTVYGSNDGETWTRLTPGVTQMTQAFQTLDVDPAYQNVKYRFLKLEMIQPLPDVLYGIVRNFLELRDFDIYGQGYEIGNKIKSVSIGSDQSVNGKISTGDTAKVRITAKETIQNVKVKIQGVDATVSTTDNINWTAVAKINGNETTGYMKVSVDYQKNDGTVGDTMYGTSDGSSLLLVDGSKFINVPMLATVTASDKQWPGNGLSAAQVGYLLFDGNTSTFGDLNTASGSYYTVDFGADAAVKLSEVLLMPRASVPGRMNGMVVQGSNDNVNWKNITTGVSDSQANKWYQLKNSQILDHNAYRYLRLYNSSAWSGDVSEVEFYGDYTASAAIIASKITSVATPVKGATSISMPKVPAGYSVSIKSTSPSGIIGTDGTITSPDHDTLVNTVFTVTKLDGGTTADTGSIVILAPGKYSSPKIDVKNVAKVTASAVQYPGTGLSAEQVGYLLFDGDTATAGDLNSGTGAYYIVDLGAGSSAQLNEIRLMPRAGTNSARMNGLVVLGSNDNATWTNLTQPVIGATDGTWIDIRLDKILDHTYYRYLKLYNSSAWFGNIAEVEFYGDYQFDFNSNVLPPNNYTKGSYYLYQNEVNRIQAAMSQPGADKPTLLKQLLQAQGLLVSLVDMYPKINIASSMTTASSISWDGTLNAAMNGWRAFDGDTTTSPDTKTGSGWAQADLGSGNAKVIGGIKFIPRSGNIARINGALIQGSNDGTNFDTLYTINNITDFKWYSQILNSSKAYRYLRYYTPNGFANVGDVEFHEKIVDRTLLKLLLSKAAAINTNQYTADSYAALKAALATASVSDNANASQAEIDTASSNLISALGGLKYLISASVDPAAPNGLNGWYTVPATVTLSTYGGAEYKVNGEAVWHSYTAPFTFDQDGTYTFNYRIKNSDGTTSAEQSTTVNMDRTAPADATFVTANTPDNVHMAVTINYPADSVVNEYKVGANGVWTAYSTPVVVNNNETVYARGTDAAGNIGNEVHVVASIVDKLPPADAVLSADITAPTNSNVTLTISYPADAAVKEYKVGDTGTWTVYGAPVVVTANDTVYARGTDAAGNVSNVTSYTVSNIDKIVPTATVVYSETAATNQEVVATILPNEQVTITNNSGSASYTFIQNGSFTFEIVDAAGNHGMVTATVNNIIAKSKGVPGTVVLSDDNGFDGIADGNYQITMNMWYGNNGKSYKLYENGTLIDTQLLTDNSTNAQSTVTAITYKPNGTYQYYAELTNAYGTTRSSTHTVIVTQAAPAQPVLSNNNWDNDGNFNVTMNKWWGTNGTSYRLYENDVLIYSQELTNNSPSGQSAIAVITNKAIGTYVYRAELVNYAGATSSNTMSVTVTK</sequence>
<dbReference type="GO" id="GO:0005509">
    <property type="term" value="F:calcium ion binding"/>
    <property type="evidence" value="ECO:0007669"/>
    <property type="project" value="InterPro"/>
</dbReference>
<dbReference type="RefSeq" id="WP_079421352.1">
    <property type="nucleotide sequence ID" value="NZ_MBTG01000073.1"/>
</dbReference>
<evidence type="ECO:0000259" key="1">
    <source>
        <dbReference type="Pfam" id="PF08329"/>
    </source>
</evidence>
<dbReference type="OrthoDB" id="99456at2"/>
<dbReference type="Gene3D" id="2.60.40.10">
    <property type="entry name" value="Immunoglobulins"/>
    <property type="match status" value="3"/>
</dbReference>
<dbReference type="InterPro" id="IPR013540">
    <property type="entry name" value="ChitinaseA_N"/>
</dbReference>
<feature type="domain" description="Chitinase A N-terminal" evidence="1">
    <location>
        <begin position="1999"/>
        <end position="2073"/>
    </location>
</feature>
<proteinExistence type="predicted"/>
<reference evidence="3" key="1">
    <citation type="submission" date="2016-07" db="EMBL/GenBank/DDBJ databases">
        <authorList>
            <person name="Florea S."/>
            <person name="Webb J.S."/>
            <person name="Jaromczyk J."/>
            <person name="Schardl C.L."/>
        </authorList>
    </citation>
    <scope>NUCLEOTIDE SEQUENCE [LARGE SCALE GENOMIC DNA]</scope>
    <source>
        <strain evidence="3">CY1</strain>
    </source>
</reference>
<dbReference type="Gene3D" id="1.20.1270.90">
    <property type="entry name" value="AF1782-like"/>
    <property type="match status" value="1"/>
</dbReference>
<dbReference type="GO" id="GO:0016020">
    <property type="term" value="C:membrane"/>
    <property type="evidence" value="ECO:0007669"/>
    <property type="project" value="InterPro"/>
</dbReference>
<dbReference type="GO" id="GO:0004568">
    <property type="term" value="F:chitinase activity"/>
    <property type="evidence" value="ECO:0007669"/>
    <property type="project" value="InterPro"/>
</dbReference>
<dbReference type="GO" id="GO:0006032">
    <property type="term" value="P:chitin catabolic process"/>
    <property type="evidence" value="ECO:0007669"/>
    <property type="project" value="InterPro"/>
</dbReference>
<dbReference type="SUPFAM" id="SSF49313">
    <property type="entry name" value="Cadherin-like"/>
    <property type="match status" value="1"/>
</dbReference>
<dbReference type="EMBL" id="MBTG01000073">
    <property type="protein sequence ID" value="OPH46585.1"/>
    <property type="molecule type" value="Genomic_DNA"/>
</dbReference>
<keyword evidence="3" id="KW-1185">Reference proteome</keyword>
<dbReference type="Gene3D" id="2.60.120.260">
    <property type="entry name" value="Galactose-binding domain-like"/>
    <property type="match status" value="4"/>
</dbReference>
<dbReference type="Proteomes" id="UP000190626">
    <property type="component" value="Unassembled WGS sequence"/>
</dbReference>
<evidence type="ECO:0000313" key="2">
    <source>
        <dbReference type="EMBL" id="OPH46585.1"/>
    </source>
</evidence>
<dbReference type="SUPFAM" id="SSF81296">
    <property type="entry name" value="E set domains"/>
    <property type="match status" value="2"/>
</dbReference>
<dbReference type="GO" id="GO:0016829">
    <property type="term" value="F:lyase activity"/>
    <property type="evidence" value="ECO:0007669"/>
    <property type="project" value="UniProtKB-KW"/>
</dbReference>
<dbReference type="SUPFAM" id="SSF48230">
    <property type="entry name" value="Chondroitin AC/alginate lyase"/>
    <property type="match status" value="1"/>
</dbReference>
<dbReference type="InterPro" id="IPR008929">
    <property type="entry name" value="Chondroitin_lyas"/>
</dbReference>
<dbReference type="InterPro" id="IPR013783">
    <property type="entry name" value="Ig-like_fold"/>
</dbReference>
<dbReference type="InterPro" id="IPR014756">
    <property type="entry name" value="Ig_E-set"/>
</dbReference>
<dbReference type="InterPro" id="IPR008979">
    <property type="entry name" value="Galactose-bd-like_sf"/>
</dbReference>
<evidence type="ECO:0000313" key="3">
    <source>
        <dbReference type="Proteomes" id="UP000190626"/>
    </source>
</evidence>
<comment type="caution">
    <text evidence="2">The sequence shown here is derived from an EMBL/GenBank/DDBJ whole genome shotgun (WGS) entry which is preliminary data.</text>
</comment>
<dbReference type="InterPro" id="IPR015919">
    <property type="entry name" value="Cadherin-like_sf"/>
</dbReference>